<keyword evidence="11" id="KW-1185">Reference proteome</keyword>
<name>A0A810MS69_9ACTN</name>
<evidence type="ECO:0008006" key="12">
    <source>
        <dbReference type="Google" id="ProtNLM"/>
    </source>
</evidence>
<accession>A0A810MS69</accession>
<keyword evidence="7 9" id="KW-0472">Membrane</keyword>
<evidence type="ECO:0000256" key="8">
    <source>
        <dbReference type="SAM" id="MobiDB-lite"/>
    </source>
</evidence>
<dbReference type="GO" id="GO:0016763">
    <property type="term" value="F:pentosyltransferase activity"/>
    <property type="evidence" value="ECO:0007669"/>
    <property type="project" value="TreeGrafter"/>
</dbReference>
<keyword evidence="5 9" id="KW-0812">Transmembrane</keyword>
<protein>
    <recommendedName>
        <fullName evidence="12">Glycosyltransferase RgtA/B/C/D-like domain-containing protein</fullName>
    </recommendedName>
</protein>
<reference evidence="10" key="1">
    <citation type="submission" date="2020-08" db="EMBL/GenBank/DDBJ databases">
        <title>Whole genome shotgun sequence of Polymorphospora rubra NBRC 101157.</title>
        <authorList>
            <person name="Komaki H."/>
            <person name="Tamura T."/>
        </authorList>
    </citation>
    <scope>NUCLEOTIDE SEQUENCE</scope>
    <source>
        <strain evidence="10">NBRC 101157</strain>
    </source>
</reference>
<organism evidence="10 11">
    <name type="scientific">Polymorphospora rubra</name>
    <dbReference type="NCBI Taxonomy" id="338584"/>
    <lineage>
        <taxon>Bacteria</taxon>
        <taxon>Bacillati</taxon>
        <taxon>Actinomycetota</taxon>
        <taxon>Actinomycetes</taxon>
        <taxon>Micromonosporales</taxon>
        <taxon>Micromonosporaceae</taxon>
        <taxon>Polymorphospora</taxon>
    </lineage>
</organism>
<keyword evidence="3" id="KW-0328">Glycosyltransferase</keyword>
<dbReference type="RefSeq" id="WP_212821207.1">
    <property type="nucleotide sequence ID" value="NZ_AP023359.1"/>
</dbReference>
<feature type="transmembrane region" description="Helical" evidence="9">
    <location>
        <begin position="118"/>
        <end position="138"/>
    </location>
</feature>
<keyword evidence="6 9" id="KW-1133">Transmembrane helix</keyword>
<dbReference type="PANTHER" id="PTHR33908:SF11">
    <property type="entry name" value="MEMBRANE PROTEIN"/>
    <property type="match status" value="1"/>
</dbReference>
<dbReference type="GO" id="GO:0009103">
    <property type="term" value="P:lipopolysaccharide biosynthetic process"/>
    <property type="evidence" value="ECO:0007669"/>
    <property type="project" value="UniProtKB-ARBA"/>
</dbReference>
<evidence type="ECO:0000256" key="5">
    <source>
        <dbReference type="ARBA" id="ARBA00022692"/>
    </source>
</evidence>
<dbReference type="EMBL" id="AP023359">
    <property type="protein sequence ID" value="BCJ63504.1"/>
    <property type="molecule type" value="Genomic_DNA"/>
</dbReference>
<feature type="region of interest" description="Disordered" evidence="8">
    <location>
        <begin position="504"/>
        <end position="532"/>
    </location>
</feature>
<feature type="transmembrane region" description="Helical" evidence="9">
    <location>
        <begin position="419"/>
        <end position="439"/>
    </location>
</feature>
<gene>
    <name evidence="10" type="ORF">Prubr_05250</name>
</gene>
<evidence type="ECO:0000256" key="2">
    <source>
        <dbReference type="ARBA" id="ARBA00022475"/>
    </source>
</evidence>
<feature type="transmembrane region" description="Helical" evidence="9">
    <location>
        <begin position="167"/>
        <end position="187"/>
    </location>
</feature>
<feature type="transmembrane region" description="Helical" evidence="9">
    <location>
        <begin position="233"/>
        <end position="252"/>
    </location>
</feature>
<sequence>MTGTAERPAAKSPAALPRLRARVTGTPARLRAGTTEALTYLRDNSGRLARTHWLLLALLAAGLLLRVLVMVGYAPAFWYHGDSHSYLGRAFREVPDVIRPYGYSFLIEALLPFGTTRVVVVLQHLAGLALAAAVYVFLQRKGLSRTVALLATTPLVLDARTVALEHYLLAETLFTVLVTVGLLLLCWRRDNPGWLLCAIAGALFGWAAVTRSIGLVALAVPVLYLLIRRIGWLRLAAFASVVGLVLGGYLTWYHQHHGQYSFGTYGGRFLWARTTTFVDCDRLTLTDAERRLCPTEPLDERRPADRYLWGGARSANHDYAGREYDELFGTFARKAILGQPLDFAEMVVVETGRILRPVPDPADERTVCLTEVWEFPVTEQETRCRPHMAPDNPEYRNYTGLATGNQHPLMEPLHGYSRVATVPATVVGLAFLLVLALALVRPRASTLREHLEPLMFAGLAIGMIVASVGSSVVDPRYSTPSLPLALIGAALAWRRFRAVRSTPTAVTRPAAEPATEPAPTREPQIVAAGADH</sequence>
<dbReference type="AlphaFoldDB" id="A0A810MS69"/>
<feature type="compositionally biased region" description="Low complexity" evidence="8">
    <location>
        <begin position="504"/>
        <end position="523"/>
    </location>
</feature>
<feature type="transmembrane region" description="Helical" evidence="9">
    <location>
        <begin position="451"/>
        <end position="471"/>
    </location>
</feature>
<dbReference type="KEGG" id="pry:Prubr_05250"/>
<feature type="transmembrane region" description="Helical" evidence="9">
    <location>
        <begin position="193"/>
        <end position="226"/>
    </location>
</feature>
<evidence type="ECO:0000256" key="3">
    <source>
        <dbReference type="ARBA" id="ARBA00022676"/>
    </source>
</evidence>
<evidence type="ECO:0000256" key="1">
    <source>
        <dbReference type="ARBA" id="ARBA00004651"/>
    </source>
</evidence>
<dbReference type="Proteomes" id="UP000680866">
    <property type="component" value="Chromosome"/>
</dbReference>
<evidence type="ECO:0000256" key="4">
    <source>
        <dbReference type="ARBA" id="ARBA00022679"/>
    </source>
</evidence>
<dbReference type="GO" id="GO:0005886">
    <property type="term" value="C:plasma membrane"/>
    <property type="evidence" value="ECO:0007669"/>
    <property type="project" value="UniProtKB-SubCell"/>
</dbReference>
<evidence type="ECO:0000256" key="9">
    <source>
        <dbReference type="SAM" id="Phobius"/>
    </source>
</evidence>
<evidence type="ECO:0000256" key="7">
    <source>
        <dbReference type="ARBA" id="ARBA00023136"/>
    </source>
</evidence>
<dbReference type="InterPro" id="IPR050297">
    <property type="entry name" value="LipidA_mod_glycosyltrf_83"/>
</dbReference>
<keyword evidence="4" id="KW-0808">Transferase</keyword>
<feature type="transmembrane region" description="Helical" evidence="9">
    <location>
        <begin position="53"/>
        <end position="79"/>
    </location>
</feature>
<evidence type="ECO:0000313" key="11">
    <source>
        <dbReference type="Proteomes" id="UP000680866"/>
    </source>
</evidence>
<evidence type="ECO:0000313" key="10">
    <source>
        <dbReference type="EMBL" id="BCJ63504.1"/>
    </source>
</evidence>
<comment type="subcellular location">
    <subcellularLocation>
        <location evidence="1">Cell membrane</location>
        <topology evidence="1">Multi-pass membrane protein</topology>
    </subcellularLocation>
</comment>
<proteinExistence type="predicted"/>
<keyword evidence="2" id="KW-1003">Cell membrane</keyword>
<evidence type="ECO:0000256" key="6">
    <source>
        <dbReference type="ARBA" id="ARBA00022989"/>
    </source>
</evidence>
<dbReference type="PANTHER" id="PTHR33908">
    <property type="entry name" value="MANNOSYLTRANSFERASE YKCB-RELATED"/>
    <property type="match status" value="1"/>
</dbReference>